<organism evidence="1 2">
    <name type="scientific">Janthinobacterium lividum</name>
    <dbReference type="NCBI Taxonomy" id="29581"/>
    <lineage>
        <taxon>Bacteria</taxon>
        <taxon>Pseudomonadati</taxon>
        <taxon>Pseudomonadota</taxon>
        <taxon>Betaproteobacteria</taxon>
        <taxon>Burkholderiales</taxon>
        <taxon>Oxalobacteraceae</taxon>
        <taxon>Janthinobacterium</taxon>
    </lineage>
</organism>
<accession>A0AAJ4MNK0</accession>
<sequence>MAIHICYAREWKTNSVIILILPFRKYLCVIGENLKNRSVIFFSNATDSQEIERAMAEKFGEILGQIQSAYTNPENTQRFDHGGPLRRPSSSTYFDGGIKTHSSLHEVRFQDIAEHDVSILRRELESFKATMNEQFIRSVYTTLADSCDSVGNVVDAQVEGSTLGALEAMLEKLDIQVSPDGTPKLPEIHVGADAYDKFKTALESTSPEYEARIEKIKLRKITEGWERELQRQARFVGYGKKI</sequence>
<gene>
    <name evidence="1" type="ORF">J3P46_15670</name>
</gene>
<dbReference type="Proteomes" id="UP000662821">
    <property type="component" value="Chromosome"/>
</dbReference>
<dbReference type="RefSeq" id="WP_151095273.1">
    <property type="nucleotide sequence ID" value="NZ_CP071520.1"/>
</dbReference>
<reference evidence="1 2" key="1">
    <citation type="submission" date="2021-03" db="EMBL/GenBank/DDBJ databases">
        <title>Draft genome sequence of Janthinobacterium sp. strain PLB02 isolated from infected primmorphs (Lubomirskia baicalensis).</title>
        <authorList>
            <person name="Chernogor L.I."/>
            <person name="Belikov S.I."/>
            <person name="Petrushin I.S."/>
        </authorList>
    </citation>
    <scope>NUCLEOTIDE SEQUENCE [LARGE SCALE GENOMIC DNA]</scope>
    <source>
        <strain evidence="1 2">PLB02</strain>
    </source>
</reference>
<protein>
    <submittedName>
        <fullName evidence="1">Uncharacterized protein</fullName>
    </submittedName>
</protein>
<evidence type="ECO:0000313" key="2">
    <source>
        <dbReference type="Proteomes" id="UP000662821"/>
    </source>
</evidence>
<dbReference type="AlphaFoldDB" id="A0AAJ4MNK0"/>
<evidence type="ECO:0000313" key="1">
    <source>
        <dbReference type="EMBL" id="QSX94194.1"/>
    </source>
</evidence>
<proteinExistence type="predicted"/>
<name>A0AAJ4MNK0_9BURK</name>
<dbReference type="EMBL" id="CP071520">
    <property type="protein sequence ID" value="QSX94194.1"/>
    <property type="molecule type" value="Genomic_DNA"/>
</dbReference>